<evidence type="ECO:0000313" key="3">
    <source>
        <dbReference type="EMBL" id="KAJ7308686.1"/>
    </source>
</evidence>
<comment type="caution">
    <text evidence="3">The sequence shown here is derived from an EMBL/GenBank/DDBJ whole genome shotgun (WGS) entry which is preliminary data.</text>
</comment>
<feature type="compositionally biased region" description="Basic and acidic residues" evidence="1">
    <location>
        <begin position="456"/>
        <end position="467"/>
    </location>
</feature>
<name>A0AAD7EBQ5_9AGAR</name>
<feature type="region of interest" description="Disordered" evidence="1">
    <location>
        <begin position="296"/>
        <end position="315"/>
    </location>
</feature>
<feature type="compositionally biased region" description="Polar residues" evidence="1">
    <location>
        <begin position="668"/>
        <end position="680"/>
    </location>
</feature>
<accession>A0AAD7EBQ5</accession>
<organism evidence="3 4">
    <name type="scientific">Mycena albidolilacea</name>
    <dbReference type="NCBI Taxonomy" id="1033008"/>
    <lineage>
        <taxon>Eukaryota</taxon>
        <taxon>Fungi</taxon>
        <taxon>Dikarya</taxon>
        <taxon>Basidiomycota</taxon>
        <taxon>Agaricomycotina</taxon>
        <taxon>Agaricomycetes</taxon>
        <taxon>Agaricomycetidae</taxon>
        <taxon>Agaricales</taxon>
        <taxon>Marasmiineae</taxon>
        <taxon>Mycenaceae</taxon>
        <taxon>Mycena</taxon>
    </lineage>
</organism>
<feature type="chain" id="PRO_5042135589" evidence="2">
    <location>
        <begin position="26"/>
        <end position="723"/>
    </location>
</feature>
<dbReference type="Proteomes" id="UP001218218">
    <property type="component" value="Unassembled WGS sequence"/>
</dbReference>
<feature type="region of interest" description="Disordered" evidence="1">
    <location>
        <begin position="379"/>
        <end position="467"/>
    </location>
</feature>
<gene>
    <name evidence="3" type="ORF">DFH08DRAFT_823715</name>
</gene>
<dbReference type="AlphaFoldDB" id="A0AAD7EBQ5"/>
<keyword evidence="4" id="KW-1185">Reference proteome</keyword>
<evidence type="ECO:0000256" key="2">
    <source>
        <dbReference type="SAM" id="SignalP"/>
    </source>
</evidence>
<keyword evidence="2" id="KW-0732">Signal</keyword>
<feature type="region of interest" description="Disordered" evidence="1">
    <location>
        <begin position="656"/>
        <end position="684"/>
    </location>
</feature>
<protein>
    <submittedName>
        <fullName evidence="3">Uncharacterized protein</fullName>
    </submittedName>
</protein>
<proteinExistence type="predicted"/>
<feature type="signal peptide" evidence="2">
    <location>
        <begin position="1"/>
        <end position="25"/>
    </location>
</feature>
<feature type="compositionally biased region" description="Pro residues" evidence="1">
    <location>
        <begin position="384"/>
        <end position="397"/>
    </location>
</feature>
<feature type="region of interest" description="Disordered" evidence="1">
    <location>
        <begin position="592"/>
        <end position="633"/>
    </location>
</feature>
<reference evidence="3" key="1">
    <citation type="submission" date="2023-03" db="EMBL/GenBank/DDBJ databases">
        <title>Massive genome expansion in bonnet fungi (Mycena s.s.) driven by repeated elements and novel gene families across ecological guilds.</title>
        <authorList>
            <consortium name="Lawrence Berkeley National Laboratory"/>
            <person name="Harder C.B."/>
            <person name="Miyauchi S."/>
            <person name="Viragh M."/>
            <person name="Kuo A."/>
            <person name="Thoen E."/>
            <person name="Andreopoulos B."/>
            <person name="Lu D."/>
            <person name="Skrede I."/>
            <person name="Drula E."/>
            <person name="Henrissat B."/>
            <person name="Morin E."/>
            <person name="Kohler A."/>
            <person name="Barry K."/>
            <person name="LaButti K."/>
            <person name="Morin E."/>
            <person name="Salamov A."/>
            <person name="Lipzen A."/>
            <person name="Mereny Z."/>
            <person name="Hegedus B."/>
            <person name="Baldrian P."/>
            <person name="Stursova M."/>
            <person name="Weitz H."/>
            <person name="Taylor A."/>
            <person name="Grigoriev I.V."/>
            <person name="Nagy L.G."/>
            <person name="Martin F."/>
            <person name="Kauserud H."/>
        </authorList>
    </citation>
    <scope>NUCLEOTIDE SEQUENCE</scope>
    <source>
        <strain evidence="3">CBHHK002</strain>
    </source>
</reference>
<feature type="compositionally biased region" description="Low complexity" evidence="1">
    <location>
        <begin position="398"/>
        <end position="408"/>
    </location>
</feature>
<dbReference type="EMBL" id="JARIHO010000084">
    <property type="protein sequence ID" value="KAJ7308686.1"/>
    <property type="molecule type" value="Genomic_DNA"/>
</dbReference>
<evidence type="ECO:0000313" key="4">
    <source>
        <dbReference type="Proteomes" id="UP001218218"/>
    </source>
</evidence>
<sequence length="723" mass="81157">MSSPLRNFALFWNLGLCFFLNPVTSPCHRLDWDQQNTDGAPLPLGYSAENFHCPRRLFHERSDGASVILVFGYHGVDIDVSGPEPVSQTDGFLRLWLTTFAASVSWMLFQVFLESVLSPVCYYPSPQLPIFNFRPRFADYPQVWSLDEIAHQHFLACAWLSFWCVEERGPVNWPIRDYWLRQQEDPTMPRIFDELLGQMALSFETSFDVYCQAQRDHIHEHCLQKHLFRVMLHMERVLFWLSRMGFGVSWSARYDQLLVRLFPEVYPDTLQTSRVLELTRLHSQLLDFQRPVSGPRHGPAPFEAPQGIPQLSSDLSVPSASEESVRFSTDGILEYLDDLASSDRQWNSPEETTHPGHILVGDELDLKIIAADLSPSNFLGTTLPTPPPLSLPTPSSSPPAAHSTSSPPIMVLETEEVLSVSAPSPPPASAGRKRAGVQGTPVCSPKASKSNASQPEGRKPPTIRRDPAQLPRVFLFEAPCPKGAICNNSGQLCTLEVGHPLAVKTPRCCSPCKAAHVNCPNWTKFSNVYEGGDGEVLRGFRIQLWEHLGEGSYTPKHPDPRWSDLSQTRLSTMYWEFLLLLPELCAPGPSLHRRPATSSLDSGEESVGSEPPTPKRRKMSHPQNPHHPSHPKMVEVTNEDDTFATVDAPQNYNLEEEDTQMLSPEPPSWSTNQASSSRMTLDNPPPLATHFLRFRLRPVTEIATASRSSLVEEIVQQLARCRE</sequence>
<evidence type="ECO:0000256" key="1">
    <source>
        <dbReference type="SAM" id="MobiDB-lite"/>
    </source>
</evidence>